<dbReference type="KEGG" id="afr:AFE_2379"/>
<keyword evidence="2" id="KW-1185">Reference proteome</keyword>
<accession>B7J6E3</accession>
<proteinExistence type="predicted"/>
<dbReference type="AlphaFoldDB" id="B7J6E3"/>
<evidence type="ECO:0000313" key="2">
    <source>
        <dbReference type="Proteomes" id="UP000001362"/>
    </source>
</evidence>
<organism evidence="1 2">
    <name type="scientific">Acidithiobacillus ferrooxidans (strain ATCC 23270 / DSM 14882 / CIP 104768 / NCIMB 8455)</name>
    <name type="common">Ferrobacillus ferrooxidans (strain ATCC 23270)</name>
    <dbReference type="NCBI Taxonomy" id="243159"/>
    <lineage>
        <taxon>Bacteria</taxon>
        <taxon>Pseudomonadati</taxon>
        <taxon>Pseudomonadota</taxon>
        <taxon>Acidithiobacillia</taxon>
        <taxon>Acidithiobacillales</taxon>
        <taxon>Acidithiobacillaceae</taxon>
        <taxon>Acidithiobacillus</taxon>
    </lineage>
</organism>
<dbReference type="PaxDb" id="243159-AFE_2379"/>
<protein>
    <submittedName>
        <fullName evidence="1">Uncharacterized protein</fullName>
    </submittedName>
</protein>
<evidence type="ECO:0000313" key="1">
    <source>
        <dbReference type="EMBL" id="ACK80474.1"/>
    </source>
</evidence>
<sequence>MFLLSKQCLVLWGSCLHLFGVVLVIGIPHLAVGEDITRGGLLVQRPVMAAEGFEEGLALWQAGVA</sequence>
<dbReference type="STRING" id="243159.AFE_2379"/>
<dbReference type="Proteomes" id="UP000001362">
    <property type="component" value="Chromosome"/>
</dbReference>
<dbReference type="HOGENOM" id="CLU_2839694_0_0_6"/>
<name>B7J6E3_ACIF2</name>
<reference evidence="1 2" key="1">
    <citation type="journal article" date="2008" name="BMC Genomics">
        <title>Acidithiobacillus ferrooxidans metabolism: from genome sequence to industrial applications.</title>
        <authorList>
            <person name="Valdes J."/>
            <person name="Pedroso I."/>
            <person name="Quatrini R."/>
            <person name="Dodson R.J."/>
            <person name="Tettelin H."/>
            <person name="Blake R.II."/>
            <person name="Eisen J.A."/>
            <person name="Holmes D.S."/>
        </authorList>
    </citation>
    <scope>NUCLEOTIDE SEQUENCE [LARGE SCALE GENOMIC DNA]</scope>
    <source>
        <strain evidence="2">ATCC 23270 / DSM 14882 / CIP 104768 / NCIMB 8455</strain>
    </source>
</reference>
<dbReference type="EMBL" id="CP001219">
    <property type="protein sequence ID" value="ACK80474.1"/>
    <property type="molecule type" value="Genomic_DNA"/>
</dbReference>
<gene>
    <name evidence="1" type="ordered locus">AFE_2379</name>
</gene>